<dbReference type="SUPFAM" id="SSF52047">
    <property type="entry name" value="RNI-like"/>
    <property type="match status" value="1"/>
</dbReference>
<accession>A0ABP0QUM0</accession>
<evidence type="ECO:0000256" key="1">
    <source>
        <dbReference type="SAM" id="MobiDB-lite"/>
    </source>
</evidence>
<dbReference type="Gene3D" id="3.80.10.10">
    <property type="entry name" value="Ribonuclease Inhibitor"/>
    <property type="match status" value="1"/>
</dbReference>
<dbReference type="Gene3D" id="1.20.1270.60">
    <property type="entry name" value="Arfaptin homology (AH) domain/BAR domain"/>
    <property type="match status" value="1"/>
</dbReference>
<dbReference type="EMBL" id="CAXAMN010024995">
    <property type="protein sequence ID" value="CAK9091669.1"/>
    <property type="molecule type" value="Genomic_DNA"/>
</dbReference>
<protein>
    <recommendedName>
        <fullName evidence="4">F-BAR domain-containing protein</fullName>
    </recommendedName>
</protein>
<feature type="region of interest" description="Disordered" evidence="1">
    <location>
        <begin position="1"/>
        <end position="23"/>
    </location>
</feature>
<reference evidence="2 3" key="1">
    <citation type="submission" date="2024-02" db="EMBL/GenBank/DDBJ databases">
        <authorList>
            <person name="Chen Y."/>
            <person name="Shah S."/>
            <person name="Dougan E. K."/>
            <person name="Thang M."/>
            <person name="Chan C."/>
        </authorList>
    </citation>
    <scope>NUCLEOTIDE SEQUENCE [LARGE SCALE GENOMIC DNA]</scope>
</reference>
<comment type="caution">
    <text evidence="2">The sequence shown here is derived from an EMBL/GenBank/DDBJ whole genome shotgun (WGS) entry which is preliminary data.</text>
</comment>
<proteinExistence type="predicted"/>
<evidence type="ECO:0000313" key="3">
    <source>
        <dbReference type="Proteomes" id="UP001642484"/>
    </source>
</evidence>
<evidence type="ECO:0000313" key="2">
    <source>
        <dbReference type="EMBL" id="CAK9091669.1"/>
    </source>
</evidence>
<dbReference type="SUPFAM" id="SSF103657">
    <property type="entry name" value="BAR/IMD domain-like"/>
    <property type="match status" value="1"/>
</dbReference>
<gene>
    <name evidence="2" type="ORF">CCMP2556_LOCUS43944</name>
</gene>
<dbReference type="InterPro" id="IPR027267">
    <property type="entry name" value="AH/BAR_dom_sf"/>
</dbReference>
<name>A0ABP0QUM0_9DINO</name>
<dbReference type="InterPro" id="IPR032675">
    <property type="entry name" value="LRR_dom_sf"/>
</dbReference>
<dbReference type="Proteomes" id="UP001642484">
    <property type="component" value="Unassembled WGS sequence"/>
</dbReference>
<keyword evidence="3" id="KW-1185">Reference proteome</keyword>
<sequence length="446" mass="49988">MLRQVPVEKVDPKEETTTSLPQERLVPAPELTSGAEWPWKKVGGSPAAESTNVEVVEGPLTFQKALWDRFDFVWKQRVEPSQGQLQKLCDVLKARADLERKYGESLLGLGETFNPEPGQRALEGQKVNFRNRGEQSIALADELEQDIIVSFECVIKQHNEVSKRIYSDVQLLLKHLQDKKKAHDKSARRYGSRCVEAESTSQDCLQAVSMKTPERLKLAQQATILSKQARVAEYDYYHAIDQVPVNIDPSHLAAMPTLRLELGSPLLMTALNWLKEEGLVLDEEKLESFELIGWNSLQLDLFVEDVTKKQELRLHDFQDPHHPARHRVQVDLGDELDAQMVDDLLLALQSDTAVTELHLGADEQGALWPRLDRLATSSLHVLELRGRVPKEVPGSLAQLLQSESLQSLRLPGIGLGCKGAALLAVGLRQNDFLLDLDLRRNAGLPG</sequence>
<organism evidence="2 3">
    <name type="scientific">Durusdinium trenchii</name>
    <dbReference type="NCBI Taxonomy" id="1381693"/>
    <lineage>
        <taxon>Eukaryota</taxon>
        <taxon>Sar</taxon>
        <taxon>Alveolata</taxon>
        <taxon>Dinophyceae</taxon>
        <taxon>Suessiales</taxon>
        <taxon>Symbiodiniaceae</taxon>
        <taxon>Durusdinium</taxon>
    </lineage>
</organism>
<evidence type="ECO:0008006" key="4">
    <source>
        <dbReference type="Google" id="ProtNLM"/>
    </source>
</evidence>
<feature type="compositionally biased region" description="Basic and acidic residues" evidence="1">
    <location>
        <begin position="1"/>
        <end position="16"/>
    </location>
</feature>